<dbReference type="InterPro" id="IPR023214">
    <property type="entry name" value="HAD_sf"/>
</dbReference>
<dbReference type="Gene3D" id="1.10.3870.10">
    <property type="entry name" value="AF1437-like domain superfamily"/>
    <property type="match status" value="1"/>
</dbReference>
<evidence type="ECO:0000313" key="2">
    <source>
        <dbReference type="Proteomes" id="UP000229675"/>
    </source>
</evidence>
<protein>
    <recommendedName>
        <fullName evidence="3">Haloacid dehalogenase-like hydrolase</fullName>
    </recommendedName>
</protein>
<sequence length="349" mass="40331">MKDNIWVFLDNEGPLTKNDNAQENTVSLAKSCRLGEEVGIAFYKRLSNIDDVWGDFHRIAKDQNYSSGHTLKVVLPFYKAMGASSRWLYDFAKASLLVVPNIDQVVKNLSRKYNVWMISTSYEFFIRAFCDSVGFDFGKARCTLVEKFDEIPISKKESVMLLDFMKEVAEMPVIEYDEKTGEVIPEHQAYYDRFTDFIWENVYNMPVGEFLRTVHPVGQTQKKETVEEMCRQFQVPKRKVIYVGDSQTDVQVVEWLQGEGLTMMFNGKGRVCAKSDIMYIGENARVIEYVADLFAQQGRQGVINYYRTPRSLEKDELLATVTPENIKELEEKSVKKRQDFRGVHIGELT</sequence>
<accession>A0A2H0WXT2</accession>
<dbReference type="InterPro" id="IPR036412">
    <property type="entry name" value="HAD-like_sf"/>
</dbReference>
<reference evidence="2" key="1">
    <citation type="submission" date="2017-09" db="EMBL/GenBank/DDBJ databases">
        <title>Depth-based differentiation of microbial function through sediment-hosted aquifers and enrichment of novel symbionts in the deep terrestrial subsurface.</title>
        <authorList>
            <person name="Probst A.J."/>
            <person name="Ladd B."/>
            <person name="Jarett J.K."/>
            <person name="Geller-Mcgrath D.E."/>
            <person name="Sieber C.M.K."/>
            <person name="Emerson J.B."/>
            <person name="Anantharaman K."/>
            <person name="Thomas B.C."/>
            <person name="Malmstrom R."/>
            <person name="Stieglmeier M."/>
            <person name="Klingl A."/>
            <person name="Woyke T."/>
            <person name="Ryan C.M."/>
            <person name="Banfield J.F."/>
        </authorList>
    </citation>
    <scope>NUCLEOTIDE SEQUENCE [LARGE SCALE GENOMIC DNA]</scope>
</reference>
<evidence type="ECO:0008006" key="3">
    <source>
        <dbReference type="Google" id="ProtNLM"/>
    </source>
</evidence>
<name>A0A2H0WXT2_9BACT</name>
<gene>
    <name evidence="1" type="ORF">COT59_00450</name>
</gene>
<proteinExistence type="predicted"/>
<dbReference type="EMBL" id="PEZD01000011">
    <property type="protein sequence ID" value="PIS17476.1"/>
    <property type="molecule type" value="Genomic_DNA"/>
</dbReference>
<evidence type="ECO:0000313" key="1">
    <source>
        <dbReference type="EMBL" id="PIS17476.1"/>
    </source>
</evidence>
<dbReference type="Gene3D" id="3.40.50.1000">
    <property type="entry name" value="HAD superfamily/HAD-like"/>
    <property type="match status" value="1"/>
</dbReference>
<dbReference type="SUPFAM" id="SSF56784">
    <property type="entry name" value="HAD-like"/>
    <property type="match status" value="1"/>
</dbReference>
<dbReference type="Proteomes" id="UP000229675">
    <property type="component" value="Unassembled WGS sequence"/>
</dbReference>
<comment type="caution">
    <text evidence="1">The sequence shown here is derived from an EMBL/GenBank/DDBJ whole genome shotgun (WGS) entry which is preliminary data.</text>
</comment>
<dbReference type="AlphaFoldDB" id="A0A2H0WXT2"/>
<organism evidence="1 2">
    <name type="scientific">Candidatus Nealsonbacteria bacterium CG09_land_8_20_14_0_10_42_14</name>
    <dbReference type="NCBI Taxonomy" id="1974707"/>
    <lineage>
        <taxon>Bacteria</taxon>
        <taxon>Candidatus Nealsoniibacteriota</taxon>
    </lineage>
</organism>